<gene>
    <name evidence="2" type="ORF">HanXRQr2_Chr04g0187441</name>
</gene>
<name>A0A9K3JBN6_HELAN</name>
<keyword evidence="3" id="KW-1185">Reference proteome</keyword>
<evidence type="ECO:0000256" key="1">
    <source>
        <dbReference type="SAM" id="MobiDB-lite"/>
    </source>
</evidence>
<protein>
    <submittedName>
        <fullName evidence="2">Uncharacterized protein</fullName>
    </submittedName>
</protein>
<organism evidence="2 3">
    <name type="scientific">Helianthus annuus</name>
    <name type="common">Common sunflower</name>
    <dbReference type="NCBI Taxonomy" id="4232"/>
    <lineage>
        <taxon>Eukaryota</taxon>
        <taxon>Viridiplantae</taxon>
        <taxon>Streptophyta</taxon>
        <taxon>Embryophyta</taxon>
        <taxon>Tracheophyta</taxon>
        <taxon>Spermatophyta</taxon>
        <taxon>Magnoliopsida</taxon>
        <taxon>eudicotyledons</taxon>
        <taxon>Gunneridae</taxon>
        <taxon>Pentapetalae</taxon>
        <taxon>asterids</taxon>
        <taxon>campanulids</taxon>
        <taxon>Asterales</taxon>
        <taxon>Asteraceae</taxon>
        <taxon>Asteroideae</taxon>
        <taxon>Heliantheae alliance</taxon>
        <taxon>Heliantheae</taxon>
        <taxon>Helianthus</taxon>
    </lineage>
</organism>
<dbReference type="AlphaFoldDB" id="A0A9K3JBN6"/>
<comment type="caution">
    <text evidence="2">The sequence shown here is derived from an EMBL/GenBank/DDBJ whole genome shotgun (WGS) entry which is preliminary data.</text>
</comment>
<accession>A0A9K3JBN6</accession>
<dbReference type="Gramene" id="mRNA:HanXRQr2_Chr04g0187441">
    <property type="protein sequence ID" value="mRNA:HanXRQr2_Chr04g0187441"/>
    <property type="gene ID" value="HanXRQr2_Chr04g0187441"/>
</dbReference>
<evidence type="ECO:0000313" key="2">
    <source>
        <dbReference type="EMBL" id="KAF5811968.1"/>
    </source>
</evidence>
<dbReference type="Proteomes" id="UP000215914">
    <property type="component" value="Unassembled WGS sequence"/>
</dbReference>
<feature type="region of interest" description="Disordered" evidence="1">
    <location>
        <begin position="1"/>
        <end position="34"/>
    </location>
</feature>
<evidence type="ECO:0000313" key="3">
    <source>
        <dbReference type="Proteomes" id="UP000215914"/>
    </source>
</evidence>
<dbReference type="EMBL" id="MNCJ02000319">
    <property type="protein sequence ID" value="KAF5811968.1"/>
    <property type="molecule type" value="Genomic_DNA"/>
</dbReference>
<sequence length="323" mass="37760">MDSSDSKNNKRRRRSSPNKAAASSSASKRRSSEQHSGLLCSMDDAFHLTCENTYEPQSLLRSQRLPTAKEYDNWDCYVTAFFFKMASCPLDRPPFSYSSLMEQAELMESPPPSQVRKQFDEDFPITIRRGGEWVDRIEVRRGVRWPFKFGSYPPWREPDRIPYHLFLLVKEADDIMRSRNNPNDVTKLALVEKKIHFFCKYFYCHLPRRWEYNRDDASDVVACYDLTRDPIYNMAGYTPISISSLGGWDPMLEYDEETGLSRHEMITVLCIIHSRKTPTVWKMTRQEVLFYCKVCSCFGIDYHRLEAASEDDVCLMNVGSYNL</sequence>
<reference evidence="2" key="1">
    <citation type="journal article" date="2017" name="Nature">
        <title>The sunflower genome provides insights into oil metabolism, flowering and Asterid evolution.</title>
        <authorList>
            <person name="Badouin H."/>
            <person name="Gouzy J."/>
            <person name="Grassa C.J."/>
            <person name="Murat F."/>
            <person name="Staton S.E."/>
            <person name="Cottret L."/>
            <person name="Lelandais-Briere C."/>
            <person name="Owens G.L."/>
            <person name="Carrere S."/>
            <person name="Mayjonade B."/>
            <person name="Legrand L."/>
            <person name="Gill N."/>
            <person name="Kane N.C."/>
            <person name="Bowers J.E."/>
            <person name="Hubner S."/>
            <person name="Bellec A."/>
            <person name="Berard A."/>
            <person name="Berges H."/>
            <person name="Blanchet N."/>
            <person name="Boniface M.C."/>
            <person name="Brunel D."/>
            <person name="Catrice O."/>
            <person name="Chaidir N."/>
            <person name="Claudel C."/>
            <person name="Donnadieu C."/>
            <person name="Faraut T."/>
            <person name="Fievet G."/>
            <person name="Helmstetter N."/>
            <person name="King M."/>
            <person name="Knapp S.J."/>
            <person name="Lai Z."/>
            <person name="Le Paslier M.C."/>
            <person name="Lippi Y."/>
            <person name="Lorenzon L."/>
            <person name="Mandel J.R."/>
            <person name="Marage G."/>
            <person name="Marchand G."/>
            <person name="Marquand E."/>
            <person name="Bret-Mestries E."/>
            <person name="Morien E."/>
            <person name="Nambeesan S."/>
            <person name="Nguyen T."/>
            <person name="Pegot-Espagnet P."/>
            <person name="Pouilly N."/>
            <person name="Raftis F."/>
            <person name="Sallet E."/>
            <person name="Schiex T."/>
            <person name="Thomas J."/>
            <person name="Vandecasteele C."/>
            <person name="Vares D."/>
            <person name="Vear F."/>
            <person name="Vautrin S."/>
            <person name="Crespi M."/>
            <person name="Mangin B."/>
            <person name="Burke J.M."/>
            <person name="Salse J."/>
            <person name="Munos S."/>
            <person name="Vincourt P."/>
            <person name="Rieseberg L.H."/>
            <person name="Langlade N.B."/>
        </authorList>
    </citation>
    <scope>NUCLEOTIDE SEQUENCE</scope>
    <source>
        <tissue evidence="2">Leaves</tissue>
    </source>
</reference>
<feature type="compositionally biased region" description="Low complexity" evidence="1">
    <location>
        <begin position="17"/>
        <end position="26"/>
    </location>
</feature>
<reference evidence="2" key="2">
    <citation type="submission" date="2020-06" db="EMBL/GenBank/DDBJ databases">
        <title>Helianthus annuus Genome sequencing and assembly Release 2.</title>
        <authorList>
            <person name="Gouzy J."/>
            <person name="Langlade N."/>
            <person name="Munos S."/>
        </authorList>
    </citation>
    <scope>NUCLEOTIDE SEQUENCE</scope>
    <source>
        <tissue evidence="2">Leaves</tissue>
    </source>
</reference>
<proteinExistence type="predicted"/>